<gene>
    <name evidence="1" type="ORF">GOODEAATRI_034445</name>
</gene>
<evidence type="ECO:0000313" key="1">
    <source>
        <dbReference type="EMBL" id="MEQ2177039.1"/>
    </source>
</evidence>
<dbReference type="Proteomes" id="UP001476798">
    <property type="component" value="Unassembled WGS sequence"/>
</dbReference>
<protein>
    <submittedName>
        <fullName evidence="1">Uncharacterized protein</fullName>
    </submittedName>
</protein>
<reference evidence="1 2" key="1">
    <citation type="submission" date="2021-06" db="EMBL/GenBank/DDBJ databases">
        <authorList>
            <person name="Palmer J.M."/>
        </authorList>
    </citation>
    <scope>NUCLEOTIDE SEQUENCE [LARGE SCALE GENOMIC DNA]</scope>
    <source>
        <strain evidence="1 2">GA_2019</strain>
        <tissue evidence="1">Muscle</tissue>
    </source>
</reference>
<sequence>MPQTSSTRQTPFICRNNQMILQSWGLSEMDKKQSTRMIDTKLVDRFVAWCGNEHLILNMNKTNEMIVDFKGTDHAFKSCFFPFKPFRCGLYKVELQCYGLNLSLF</sequence>
<proteinExistence type="predicted"/>
<evidence type="ECO:0000313" key="2">
    <source>
        <dbReference type="Proteomes" id="UP001476798"/>
    </source>
</evidence>
<name>A0ABV0P015_9TELE</name>
<comment type="caution">
    <text evidence="1">The sequence shown here is derived from an EMBL/GenBank/DDBJ whole genome shotgun (WGS) entry which is preliminary data.</text>
</comment>
<organism evidence="1 2">
    <name type="scientific">Goodea atripinnis</name>
    <dbReference type="NCBI Taxonomy" id="208336"/>
    <lineage>
        <taxon>Eukaryota</taxon>
        <taxon>Metazoa</taxon>
        <taxon>Chordata</taxon>
        <taxon>Craniata</taxon>
        <taxon>Vertebrata</taxon>
        <taxon>Euteleostomi</taxon>
        <taxon>Actinopterygii</taxon>
        <taxon>Neopterygii</taxon>
        <taxon>Teleostei</taxon>
        <taxon>Neoteleostei</taxon>
        <taxon>Acanthomorphata</taxon>
        <taxon>Ovalentaria</taxon>
        <taxon>Atherinomorphae</taxon>
        <taxon>Cyprinodontiformes</taxon>
        <taxon>Goodeidae</taxon>
        <taxon>Goodea</taxon>
    </lineage>
</organism>
<keyword evidence="2" id="KW-1185">Reference proteome</keyword>
<dbReference type="EMBL" id="JAHRIO010058866">
    <property type="protein sequence ID" value="MEQ2177039.1"/>
    <property type="molecule type" value="Genomic_DNA"/>
</dbReference>
<accession>A0ABV0P015</accession>